<dbReference type="Proteomes" id="UP001225356">
    <property type="component" value="Unassembled WGS sequence"/>
</dbReference>
<keyword evidence="4" id="KW-0547">Nucleotide-binding</keyword>
<accession>A0ABT9Q4W1</accession>
<feature type="domain" description="ABC transporter" evidence="7">
    <location>
        <begin position="2"/>
        <end position="232"/>
    </location>
</feature>
<keyword evidence="9" id="KW-1185">Reference proteome</keyword>
<comment type="subcellular location">
    <subcellularLocation>
        <location evidence="1">Cell membrane</location>
        <topology evidence="1">Peripheral membrane protein</topology>
    </subcellularLocation>
</comment>
<dbReference type="InterPro" id="IPR027417">
    <property type="entry name" value="P-loop_NTPase"/>
</dbReference>
<dbReference type="PROSITE" id="PS50893">
    <property type="entry name" value="ABC_TRANSPORTER_2"/>
    <property type="match status" value="1"/>
</dbReference>
<organism evidence="8 9">
    <name type="scientific">Streptosporangium lutulentum</name>
    <dbReference type="NCBI Taxonomy" id="1461250"/>
    <lineage>
        <taxon>Bacteria</taxon>
        <taxon>Bacillati</taxon>
        <taxon>Actinomycetota</taxon>
        <taxon>Actinomycetes</taxon>
        <taxon>Streptosporangiales</taxon>
        <taxon>Streptosporangiaceae</taxon>
        <taxon>Streptosporangium</taxon>
    </lineage>
</organism>
<sequence length="310" mass="32099">MLEITGLEKRYGDKGVLRGVDLTVLPGQVLGLLGANGAGKTTLVSIAAGLRSADGGTVKVAGIDVARHPGQAQTHMGIAPQELGIYPTLTVAANISLFAQLAGLKGQAAQARVEEVAHLLGLHDRLGTKAEVLSGGQKRRLHTGMAIVHRPDVLFLDEPTVGADVQSRTGILEVVRELAASGSAIVYTTHYLTELEQLGADIAVLHEGRIVAGGTIDELVQRYATSSVLLRFEGEAPAAPSPAWQSEGQTLVSTLAAANPGPAIAQVLAELGPDANRLNGIDLQRASLESAYVAITGGFPQKEALDVVAA</sequence>
<dbReference type="PANTHER" id="PTHR42711:SF5">
    <property type="entry name" value="ABC TRANSPORTER ATP-BINDING PROTEIN NATA"/>
    <property type="match status" value="1"/>
</dbReference>
<evidence type="ECO:0000313" key="8">
    <source>
        <dbReference type="EMBL" id="MDP9841723.1"/>
    </source>
</evidence>
<dbReference type="PANTHER" id="PTHR42711">
    <property type="entry name" value="ABC TRANSPORTER ATP-BINDING PROTEIN"/>
    <property type="match status" value="1"/>
</dbReference>
<comment type="similarity">
    <text evidence="2">Belongs to the ABC transporter superfamily.</text>
</comment>
<dbReference type="InterPro" id="IPR003593">
    <property type="entry name" value="AAA+_ATPase"/>
</dbReference>
<dbReference type="InterPro" id="IPR050763">
    <property type="entry name" value="ABC_transporter_ATP-binding"/>
</dbReference>
<reference evidence="8 9" key="1">
    <citation type="submission" date="2023-07" db="EMBL/GenBank/DDBJ databases">
        <title>Sequencing the genomes of 1000 actinobacteria strains.</title>
        <authorList>
            <person name="Klenk H.-P."/>
        </authorList>
    </citation>
    <scope>NUCLEOTIDE SEQUENCE [LARGE SCALE GENOMIC DNA]</scope>
    <source>
        <strain evidence="8 9">DSM 46740</strain>
    </source>
</reference>
<dbReference type="SMART" id="SM00382">
    <property type="entry name" value="AAA"/>
    <property type="match status" value="1"/>
</dbReference>
<dbReference type="RefSeq" id="WP_307555288.1">
    <property type="nucleotide sequence ID" value="NZ_JAUSQU010000001.1"/>
</dbReference>
<dbReference type="SUPFAM" id="SSF52540">
    <property type="entry name" value="P-loop containing nucleoside triphosphate hydrolases"/>
    <property type="match status" value="1"/>
</dbReference>
<dbReference type="EMBL" id="JAUSQU010000001">
    <property type="protein sequence ID" value="MDP9841723.1"/>
    <property type="molecule type" value="Genomic_DNA"/>
</dbReference>
<evidence type="ECO:0000259" key="7">
    <source>
        <dbReference type="PROSITE" id="PS50893"/>
    </source>
</evidence>
<evidence type="ECO:0000256" key="6">
    <source>
        <dbReference type="ARBA" id="ARBA00023251"/>
    </source>
</evidence>
<comment type="caution">
    <text evidence="8">The sequence shown here is derived from an EMBL/GenBank/DDBJ whole genome shotgun (WGS) entry which is preliminary data.</text>
</comment>
<dbReference type="GO" id="GO:0005524">
    <property type="term" value="F:ATP binding"/>
    <property type="evidence" value="ECO:0007669"/>
    <property type="project" value="UniProtKB-KW"/>
</dbReference>
<evidence type="ECO:0000256" key="1">
    <source>
        <dbReference type="ARBA" id="ARBA00004202"/>
    </source>
</evidence>
<proteinExistence type="inferred from homology"/>
<evidence type="ECO:0000256" key="5">
    <source>
        <dbReference type="ARBA" id="ARBA00022840"/>
    </source>
</evidence>
<keyword evidence="3" id="KW-0813">Transport</keyword>
<gene>
    <name evidence="8" type="ORF">J2853_000934</name>
</gene>
<keyword evidence="6" id="KW-0046">Antibiotic resistance</keyword>
<name>A0ABT9Q4W1_9ACTN</name>
<protein>
    <submittedName>
        <fullName evidence="8">ABC-2 type transport system ATP-binding protein</fullName>
    </submittedName>
</protein>
<dbReference type="Pfam" id="PF00005">
    <property type="entry name" value="ABC_tran"/>
    <property type="match status" value="1"/>
</dbReference>
<evidence type="ECO:0000313" key="9">
    <source>
        <dbReference type="Proteomes" id="UP001225356"/>
    </source>
</evidence>
<keyword evidence="5 8" id="KW-0067">ATP-binding</keyword>
<evidence type="ECO:0000256" key="3">
    <source>
        <dbReference type="ARBA" id="ARBA00022448"/>
    </source>
</evidence>
<dbReference type="InterPro" id="IPR003439">
    <property type="entry name" value="ABC_transporter-like_ATP-bd"/>
</dbReference>
<evidence type="ECO:0000256" key="2">
    <source>
        <dbReference type="ARBA" id="ARBA00005417"/>
    </source>
</evidence>
<dbReference type="Gene3D" id="3.40.50.300">
    <property type="entry name" value="P-loop containing nucleotide triphosphate hydrolases"/>
    <property type="match status" value="1"/>
</dbReference>
<evidence type="ECO:0000256" key="4">
    <source>
        <dbReference type="ARBA" id="ARBA00022741"/>
    </source>
</evidence>